<dbReference type="Proteomes" id="UP000233551">
    <property type="component" value="Unassembled WGS sequence"/>
</dbReference>
<dbReference type="Gene3D" id="3.50.50.60">
    <property type="entry name" value="FAD/NAD(P)-binding domain"/>
    <property type="match status" value="1"/>
</dbReference>
<dbReference type="GO" id="GO:0050661">
    <property type="term" value="F:NADP binding"/>
    <property type="evidence" value="ECO:0007669"/>
    <property type="project" value="InterPro"/>
</dbReference>
<dbReference type="FunFam" id="3.50.50.60:FF:000403">
    <property type="entry name" value="Flavin-containing monooxygenase"/>
    <property type="match status" value="1"/>
</dbReference>
<protein>
    <recommendedName>
        <fullName evidence="5">Flavin-containing monooxygenase</fullName>
        <ecNumber evidence="5">1.-.-.-</ecNumber>
    </recommendedName>
</protein>
<dbReference type="EMBL" id="PGOL01000176">
    <property type="protein sequence ID" value="PKI75364.1"/>
    <property type="molecule type" value="Genomic_DNA"/>
</dbReference>
<comment type="caution">
    <text evidence="6">The sequence shown here is derived from an EMBL/GenBank/DDBJ whole genome shotgun (WGS) entry which is preliminary data.</text>
</comment>
<dbReference type="GO" id="GO:0004499">
    <property type="term" value="F:N,N-dimethylaniline monooxygenase activity"/>
    <property type="evidence" value="ECO:0007669"/>
    <property type="project" value="InterPro"/>
</dbReference>
<accession>A0A2I0L3V5</accession>
<dbReference type="EC" id="1.-.-.-" evidence="5"/>
<dbReference type="AlphaFoldDB" id="A0A2I0L3V5"/>
<name>A0A2I0L3V5_PUNGR</name>
<evidence type="ECO:0000256" key="4">
    <source>
        <dbReference type="ARBA" id="ARBA00023002"/>
    </source>
</evidence>
<organism evidence="6 7">
    <name type="scientific">Punica granatum</name>
    <name type="common">Pomegranate</name>
    <dbReference type="NCBI Taxonomy" id="22663"/>
    <lineage>
        <taxon>Eukaryota</taxon>
        <taxon>Viridiplantae</taxon>
        <taxon>Streptophyta</taxon>
        <taxon>Embryophyta</taxon>
        <taxon>Tracheophyta</taxon>
        <taxon>Spermatophyta</taxon>
        <taxon>Magnoliopsida</taxon>
        <taxon>eudicotyledons</taxon>
        <taxon>Gunneridae</taxon>
        <taxon>Pentapetalae</taxon>
        <taxon>rosids</taxon>
        <taxon>malvids</taxon>
        <taxon>Myrtales</taxon>
        <taxon>Lythraceae</taxon>
        <taxon>Punica</taxon>
    </lineage>
</organism>
<dbReference type="STRING" id="22663.A0A2I0L3V5"/>
<evidence type="ECO:0000256" key="1">
    <source>
        <dbReference type="ARBA" id="ARBA00009183"/>
    </source>
</evidence>
<sequence length="238" mass="26512">MAREQSRYGVISSRVAIIGAGVSGLAAAKQLSHLNPIVFEATDSIGGVWRHYSYESTRLQSLRCDYEFSDFPWLDRDNSSFPSHTEIIDYLTAYAKNFNLLKNIKFNSKVMEIRFVGDGKPTDNLAEFGNLLPGKPVWEIAVQTDSSGTIQWYSFEFVVTCIGKYGDIPKIPAFPCNKGPEVFEGKVLHTTDYSKLDKEATTELLKEKKVVVIGFKKSAIDLALECAEANKGKTKPPI</sequence>
<dbReference type="PANTHER" id="PTHR23023">
    <property type="entry name" value="DIMETHYLANILINE MONOOXYGENASE"/>
    <property type="match status" value="1"/>
</dbReference>
<keyword evidence="7" id="KW-1185">Reference proteome</keyword>
<gene>
    <name evidence="6" type="ORF">CRG98_004248</name>
</gene>
<comment type="similarity">
    <text evidence="1 5">Belongs to the FMO family.</text>
</comment>
<keyword evidence="2 5" id="KW-0285">Flavoprotein</keyword>
<dbReference type="InterPro" id="IPR036188">
    <property type="entry name" value="FAD/NAD-bd_sf"/>
</dbReference>
<reference evidence="6 7" key="1">
    <citation type="submission" date="2017-11" db="EMBL/GenBank/DDBJ databases">
        <title>De-novo sequencing of pomegranate (Punica granatum L.) genome.</title>
        <authorList>
            <person name="Akparov Z."/>
            <person name="Amiraslanov A."/>
            <person name="Hajiyeva S."/>
            <person name="Abbasov M."/>
            <person name="Kaur K."/>
            <person name="Hamwieh A."/>
            <person name="Solovyev V."/>
            <person name="Salamov A."/>
            <person name="Braich B."/>
            <person name="Kosarev P."/>
            <person name="Mahmoud A."/>
            <person name="Hajiyev E."/>
            <person name="Babayeva S."/>
            <person name="Izzatullayeva V."/>
            <person name="Mammadov A."/>
            <person name="Mammadov A."/>
            <person name="Sharifova S."/>
            <person name="Ojaghi J."/>
            <person name="Eynullazada K."/>
            <person name="Bayramov B."/>
            <person name="Abdulazimova A."/>
            <person name="Shahmuradov I."/>
        </authorList>
    </citation>
    <scope>NUCLEOTIDE SEQUENCE [LARGE SCALE GENOMIC DNA]</scope>
    <source>
        <strain evidence="7">cv. AG2017</strain>
        <tissue evidence="6">Leaf</tissue>
    </source>
</reference>
<comment type="cofactor">
    <cofactor evidence="5">
        <name>FAD</name>
        <dbReference type="ChEBI" id="CHEBI:57692"/>
    </cofactor>
</comment>
<dbReference type="SUPFAM" id="SSF51905">
    <property type="entry name" value="FAD/NAD(P)-binding domain"/>
    <property type="match status" value="1"/>
</dbReference>
<evidence type="ECO:0000256" key="5">
    <source>
        <dbReference type="RuleBase" id="RU361177"/>
    </source>
</evidence>
<proteinExistence type="inferred from homology"/>
<dbReference type="GO" id="GO:0050660">
    <property type="term" value="F:flavin adenine dinucleotide binding"/>
    <property type="evidence" value="ECO:0007669"/>
    <property type="project" value="InterPro"/>
</dbReference>
<evidence type="ECO:0000313" key="7">
    <source>
        <dbReference type="Proteomes" id="UP000233551"/>
    </source>
</evidence>
<keyword evidence="4 5" id="KW-0560">Oxidoreductase</keyword>
<evidence type="ECO:0000313" key="6">
    <source>
        <dbReference type="EMBL" id="PKI75364.1"/>
    </source>
</evidence>
<evidence type="ECO:0000256" key="3">
    <source>
        <dbReference type="ARBA" id="ARBA00022827"/>
    </source>
</evidence>
<dbReference type="InterPro" id="IPR020946">
    <property type="entry name" value="Flavin_mOase-like"/>
</dbReference>
<dbReference type="InterPro" id="IPR050346">
    <property type="entry name" value="FMO-like"/>
</dbReference>
<dbReference type="Pfam" id="PF00743">
    <property type="entry name" value="FMO-like"/>
    <property type="match status" value="1"/>
</dbReference>
<evidence type="ECO:0000256" key="2">
    <source>
        <dbReference type="ARBA" id="ARBA00022630"/>
    </source>
</evidence>
<keyword evidence="5" id="KW-0503">Monooxygenase</keyword>
<keyword evidence="3 5" id="KW-0274">FAD</keyword>